<dbReference type="Pfam" id="PF00155">
    <property type="entry name" value="Aminotran_1_2"/>
    <property type="match status" value="1"/>
</dbReference>
<dbReference type="AlphaFoldDB" id="A0A1M4WHP0"/>
<comment type="cofactor">
    <cofactor evidence="1">
        <name>pyridoxal 5'-phosphate</name>
        <dbReference type="ChEBI" id="CHEBI:597326"/>
    </cofactor>
</comment>
<dbReference type="InterPro" id="IPR004839">
    <property type="entry name" value="Aminotransferase_I/II_large"/>
</dbReference>
<keyword evidence="3" id="KW-0663">Pyridoxal phosphate</keyword>
<gene>
    <name evidence="7" type="ORF">SAMN02745158_01621</name>
</gene>
<evidence type="ECO:0000313" key="8">
    <source>
        <dbReference type="Proteomes" id="UP000184245"/>
    </source>
</evidence>
<keyword evidence="4 7" id="KW-0456">Lyase</keyword>
<dbReference type="STRING" id="1122155.SAMN02745158_01621"/>
<dbReference type="PANTHER" id="PTHR43525:SF1">
    <property type="entry name" value="PROTEIN MALY"/>
    <property type="match status" value="1"/>
</dbReference>
<dbReference type="OrthoDB" id="9802872at2"/>
<dbReference type="EMBL" id="FQVI01000006">
    <property type="protein sequence ID" value="SHE80734.1"/>
    <property type="molecule type" value="Genomic_DNA"/>
</dbReference>
<reference evidence="7 8" key="1">
    <citation type="submission" date="2016-11" db="EMBL/GenBank/DDBJ databases">
        <authorList>
            <person name="Jaros S."/>
            <person name="Januszkiewicz K."/>
            <person name="Wedrychowicz H."/>
        </authorList>
    </citation>
    <scope>NUCLEOTIDE SEQUENCE [LARGE SCALE GENOMIC DNA]</scope>
    <source>
        <strain evidence="7 8">DSM 17459</strain>
    </source>
</reference>
<evidence type="ECO:0000256" key="1">
    <source>
        <dbReference type="ARBA" id="ARBA00001933"/>
    </source>
</evidence>
<evidence type="ECO:0000256" key="2">
    <source>
        <dbReference type="ARBA" id="ARBA00012224"/>
    </source>
</evidence>
<dbReference type="PANTHER" id="PTHR43525">
    <property type="entry name" value="PROTEIN MALY"/>
    <property type="match status" value="1"/>
</dbReference>
<dbReference type="EC" id="4.4.1.13" evidence="2"/>
<dbReference type="GO" id="GO:0047804">
    <property type="term" value="F:cysteine-S-conjugate beta-lyase activity"/>
    <property type="evidence" value="ECO:0007669"/>
    <property type="project" value="UniProtKB-EC"/>
</dbReference>
<evidence type="ECO:0000313" key="7">
    <source>
        <dbReference type="EMBL" id="SHE80734.1"/>
    </source>
</evidence>
<dbReference type="InterPro" id="IPR051798">
    <property type="entry name" value="Class-II_PLP-Dep_Aminotrans"/>
</dbReference>
<keyword evidence="8" id="KW-1185">Reference proteome</keyword>
<organism evidence="7 8">
    <name type="scientific">Lactonifactor longoviformis DSM 17459</name>
    <dbReference type="NCBI Taxonomy" id="1122155"/>
    <lineage>
        <taxon>Bacteria</taxon>
        <taxon>Bacillati</taxon>
        <taxon>Bacillota</taxon>
        <taxon>Clostridia</taxon>
        <taxon>Eubacteriales</taxon>
        <taxon>Clostridiaceae</taxon>
        <taxon>Lactonifactor</taxon>
    </lineage>
</organism>
<dbReference type="InterPro" id="IPR027619">
    <property type="entry name" value="C-S_lyase_PatB-like"/>
</dbReference>
<dbReference type="InterPro" id="IPR015424">
    <property type="entry name" value="PyrdxlP-dep_Trfase"/>
</dbReference>
<proteinExistence type="inferred from homology"/>
<evidence type="ECO:0000259" key="6">
    <source>
        <dbReference type="Pfam" id="PF00155"/>
    </source>
</evidence>
<dbReference type="Gene3D" id="3.90.1150.10">
    <property type="entry name" value="Aspartate Aminotransferase, domain 1"/>
    <property type="match status" value="1"/>
</dbReference>
<dbReference type="RefSeq" id="WP_072850691.1">
    <property type="nucleotide sequence ID" value="NZ_FQVI01000006.1"/>
</dbReference>
<protein>
    <recommendedName>
        <fullName evidence="2">cysteine-S-conjugate beta-lyase</fullName>
        <ecNumber evidence="2">4.4.1.13</ecNumber>
    </recommendedName>
</protein>
<dbReference type="SUPFAM" id="SSF53383">
    <property type="entry name" value="PLP-dependent transferases"/>
    <property type="match status" value="1"/>
</dbReference>
<evidence type="ECO:0000256" key="4">
    <source>
        <dbReference type="ARBA" id="ARBA00023239"/>
    </source>
</evidence>
<dbReference type="GO" id="GO:0030170">
    <property type="term" value="F:pyridoxal phosphate binding"/>
    <property type="evidence" value="ECO:0007669"/>
    <property type="project" value="InterPro"/>
</dbReference>
<dbReference type="NCBIfam" id="TIGR04350">
    <property type="entry name" value="C_S_lyase_PatB"/>
    <property type="match status" value="1"/>
</dbReference>
<dbReference type="Proteomes" id="UP000184245">
    <property type="component" value="Unassembled WGS sequence"/>
</dbReference>
<accession>A0A1M4WHP0</accession>
<comment type="similarity">
    <text evidence="5">Belongs to the class-II pyridoxal-phosphate-dependent aminotransferase family. MalY/PatB cystathionine beta-lyase subfamily.</text>
</comment>
<evidence type="ECO:0000256" key="5">
    <source>
        <dbReference type="ARBA" id="ARBA00037974"/>
    </source>
</evidence>
<dbReference type="Gene3D" id="3.40.640.10">
    <property type="entry name" value="Type I PLP-dependent aspartate aminotransferase-like (Major domain)"/>
    <property type="match status" value="1"/>
</dbReference>
<dbReference type="InterPro" id="IPR015421">
    <property type="entry name" value="PyrdxlP-dep_Trfase_major"/>
</dbReference>
<dbReference type="InterPro" id="IPR015422">
    <property type="entry name" value="PyrdxlP-dep_Trfase_small"/>
</dbReference>
<sequence length="390" mass="44390">MNYNFDQIVSRRQTNSVKYDFAAKYGMPEDILPLWVADMDFPVASGIREALRACADHGIFGYTEPGPEYVRALQNWYSSHFGFSIEPDWVVKTPGVVYAIVQAIRAFTAKGDSVLIQQPVYYPFARSIEENHRRLVNNPLCCRDGHYTVDFQDFEDKILKNQVKLFVLCSPHNPVGRVWTREELQKMGEICRRHQVLIVADEIHSDFVYPGHTHTVFGALGQEFLQNSVICTAPSKTFNLAGLQVSNIIIANPRLRALFQEECSRNGYSNLNTMGLAACQAAYESGQEWLEQLKLYLQENLKCMKDFLHTRLPQTVLTEPEGTYLVWVDFSKLGYSPKDLDRFMSRKARVWLDGGTMFGPGGEGFQRFNIACPRSVLMEGLTRIASALKE</sequence>
<evidence type="ECO:0000256" key="3">
    <source>
        <dbReference type="ARBA" id="ARBA00022898"/>
    </source>
</evidence>
<feature type="domain" description="Aminotransferase class I/classII large" evidence="6">
    <location>
        <begin position="38"/>
        <end position="383"/>
    </location>
</feature>
<name>A0A1M4WHP0_9CLOT</name>
<dbReference type="CDD" id="cd00609">
    <property type="entry name" value="AAT_like"/>
    <property type="match status" value="1"/>
</dbReference>